<dbReference type="GO" id="GO:0005549">
    <property type="term" value="F:odorant binding"/>
    <property type="evidence" value="ECO:0007669"/>
    <property type="project" value="InterPro"/>
</dbReference>
<dbReference type="EMBL" id="MN731522">
    <property type="protein sequence ID" value="QPZ88937.1"/>
    <property type="molecule type" value="mRNA"/>
</dbReference>
<reference evidence="11" key="1">
    <citation type="submission" date="2019-11" db="EMBL/GenBank/DDBJ databases">
        <title>Host plant odors and their recognition by OBPs of Diaphorina citri Kuwayama (Hemiptera: Psyllidae).</title>
        <authorList>
            <person name="Zhengbing W."/>
            <person name="Xinnian Z."/>
        </authorList>
    </citation>
    <scope>NUCLEOTIDE SEQUENCE</scope>
</reference>
<evidence type="ECO:0000256" key="8">
    <source>
        <dbReference type="ARBA" id="ARBA00023170"/>
    </source>
</evidence>
<dbReference type="GO" id="GO:0004984">
    <property type="term" value="F:olfactory receptor activity"/>
    <property type="evidence" value="ECO:0007669"/>
    <property type="project" value="InterPro"/>
</dbReference>
<evidence type="ECO:0000256" key="9">
    <source>
        <dbReference type="ARBA" id="ARBA00023224"/>
    </source>
</evidence>
<gene>
    <name evidence="11" type="primary">OR24</name>
</gene>
<sequence length="413" mass="48598">MIGFIKCIVRFVFENFHFGEPKSHPLKLNTKLTLLIFTLNGHNELLKTNSFYVIYKFVFRFLYWSMIVLNGINLYVLRSDFIYIFSYFLILISFVLMVVKLRCNQDCLNLLMDTNRSFEATQSLAGYTKRQKAELAQTQRLTENVLVFYLMLGVMGCITNTSTPFVYLFLNKRPTSQLIGEVYTLIYPAYWPLNLHQYENYIPYMFYQICCGFMYPIMFFNTIPFLNFCLELKRQCKILCFNVENNIIGKDGRYRKAHFVQCVRHHCVLTESVLYSINKAYGSIVSNVLLFSVIFNCISAYTILVSTQHSFATAIKFLVLSLVFLFQLFVYCVIGSDIADLNDKVRNAIFNIRWYTRSVDMKHRRDLITWMTHCHRPVRLLYAHSYVVSLSTFVLVCRLSYNIFNVLIIQQSK</sequence>
<feature type="transmembrane region" description="Helical" evidence="10">
    <location>
        <begin position="284"/>
        <end position="304"/>
    </location>
</feature>
<dbReference type="PANTHER" id="PTHR21137">
    <property type="entry name" value="ODORANT RECEPTOR"/>
    <property type="match status" value="1"/>
</dbReference>
<keyword evidence="8 10" id="KW-0675">Receptor</keyword>
<name>A0A7T3UZ14_DIACI</name>
<organism evidence="11">
    <name type="scientific">Diaphorina citri</name>
    <name type="common">Asian citrus psyllid</name>
    <dbReference type="NCBI Taxonomy" id="121845"/>
    <lineage>
        <taxon>Eukaryota</taxon>
        <taxon>Metazoa</taxon>
        <taxon>Ecdysozoa</taxon>
        <taxon>Arthropoda</taxon>
        <taxon>Hexapoda</taxon>
        <taxon>Insecta</taxon>
        <taxon>Pterygota</taxon>
        <taxon>Neoptera</taxon>
        <taxon>Paraneoptera</taxon>
        <taxon>Hemiptera</taxon>
        <taxon>Sternorrhyncha</taxon>
        <taxon>Psylloidea</taxon>
        <taxon>Psyllidae</taxon>
        <taxon>Diaphorininae</taxon>
        <taxon>Diaphorina</taxon>
    </lineage>
</organism>
<dbReference type="InterPro" id="IPR004117">
    <property type="entry name" value="7tm6_olfct_rcpt"/>
</dbReference>
<evidence type="ECO:0000256" key="3">
    <source>
        <dbReference type="ARBA" id="ARBA00022606"/>
    </source>
</evidence>
<feature type="transmembrane region" description="Helical" evidence="10">
    <location>
        <begin position="57"/>
        <end position="75"/>
    </location>
</feature>
<evidence type="ECO:0000256" key="5">
    <source>
        <dbReference type="ARBA" id="ARBA00022725"/>
    </source>
</evidence>
<feature type="transmembrane region" description="Helical" evidence="10">
    <location>
        <begin position="205"/>
        <end position="230"/>
    </location>
</feature>
<feature type="transmembrane region" description="Helical" evidence="10">
    <location>
        <begin position="380"/>
        <end position="401"/>
    </location>
</feature>
<keyword evidence="7 10" id="KW-0472">Membrane</keyword>
<feature type="transmembrane region" description="Helical" evidence="10">
    <location>
        <begin position="81"/>
        <end position="99"/>
    </location>
</feature>
<accession>A0A7T3UZ14</accession>
<dbReference type="Pfam" id="PF02949">
    <property type="entry name" value="7tm_6"/>
    <property type="match status" value="1"/>
</dbReference>
<dbReference type="GO" id="GO:0005886">
    <property type="term" value="C:plasma membrane"/>
    <property type="evidence" value="ECO:0007669"/>
    <property type="project" value="UniProtKB-SubCell"/>
</dbReference>
<evidence type="ECO:0000256" key="6">
    <source>
        <dbReference type="ARBA" id="ARBA00022989"/>
    </source>
</evidence>
<feature type="transmembrane region" description="Helical" evidence="10">
    <location>
        <begin position="310"/>
        <end position="334"/>
    </location>
</feature>
<evidence type="ECO:0000256" key="4">
    <source>
        <dbReference type="ARBA" id="ARBA00022692"/>
    </source>
</evidence>
<comment type="subcellular location">
    <subcellularLocation>
        <location evidence="1 10">Cell membrane</location>
        <topology evidence="1 10">Multi-pass membrane protein</topology>
    </subcellularLocation>
</comment>
<keyword evidence="9 10" id="KW-0807">Transducer</keyword>
<dbReference type="PANTHER" id="PTHR21137:SF35">
    <property type="entry name" value="ODORANT RECEPTOR 19A-RELATED"/>
    <property type="match status" value="1"/>
</dbReference>
<keyword evidence="4 10" id="KW-0812">Transmembrane</keyword>
<proteinExistence type="evidence at transcript level"/>
<evidence type="ECO:0000256" key="1">
    <source>
        <dbReference type="ARBA" id="ARBA00004651"/>
    </source>
</evidence>
<evidence type="ECO:0000256" key="10">
    <source>
        <dbReference type="RuleBase" id="RU351113"/>
    </source>
</evidence>
<dbReference type="GO" id="GO:0007165">
    <property type="term" value="P:signal transduction"/>
    <property type="evidence" value="ECO:0007669"/>
    <property type="project" value="UniProtKB-KW"/>
</dbReference>
<keyword evidence="2" id="KW-1003">Cell membrane</keyword>
<evidence type="ECO:0000256" key="2">
    <source>
        <dbReference type="ARBA" id="ARBA00022475"/>
    </source>
</evidence>
<comment type="similarity">
    <text evidence="10">Belongs to the insect chemoreceptor superfamily. Heteromeric odorant receptor channel (TC 1.A.69) family.</text>
</comment>
<keyword evidence="6 10" id="KW-1133">Transmembrane helix</keyword>
<protein>
    <recommendedName>
        <fullName evidence="10">Odorant receptor</fullName>
    </recommendedName>
</protein>
<evidence type="ECO:0000313" key="11">
    <source>
        <dbReference type="EMBL" id="QPZ88937.1"/>
    </source>
</evidence>
<keyword evidence="3 10" id="KW-0716">Sensory transduction</keyword>
<keyword evidence="5 10" id="KW-0552">Olfaction</keyword>
<feature type="transmembrane region" description="Helical" evidence="10">
    <location>
        <begin position="146"/>
        <end position="170"/>
    </location>
</feature>
<dbReference type="AlphaFoldDB" id="A0A7T3UZ14"/>
<evidence type="ECO:0000256" key="7">
    <source>
        <dbReference type="ARBA" id="ARBA00023136"/>
    </source>
</evidence>